<keyword evidence="3" id="KW-1185">Reference proteome</keyword>
<sequence>MIGYYVHHHGSGHAHRAAVIAAATRTPVVGFSTRPAPDGWRGRWLRLPDDAGGEARDVSGGGTLHWVPRHHDGLRARMGLISDALVNGAMRLFVTDVSVEVALLARLHGVPVAVMAQPGDRTDRAHRLAYDLADRLLAPWPRRPAPDWPERWRAKTVHLGGISRFDGRVPSPVPGERRVLVLWGSGGLDVSAGQVRAAAAATPDWCWDVLGPPPPAPGDTANLRWLGWLADPWPVLCAADVVVTHAGQNAIAEVAAARRPAVVVPQDRPHREQRTTAAALSRARIARVAARWPEPTRWPGLLAGAVARGGAAWREWSTGCGGQRAAALLDELACA</sequence>
<reference evidence="2 3" key="1">
    <citation type="submission" date="2020-04" db="EMBL/GenBank/DDBJ databases">
        <authorList>
            <person name="Klaysubun C."/>
            <person name="Duangmal K."/>
            <person name="Lipun K."/>
        </authorList>
    </citation>
    <scope>NUCLEOTIDE SEQUENCE [LARGE SCALE GENOMIC DNA]</scope>
    <source>
        <strain evidence="2 3">K10HN5</strain>
    </source>
</reference>
<keyword evidence="2" id="KW-0808">Transferase</keyword>
<dbReference type="PANTHER" id="PTHR21015:SF22">
    <property type="entry name" value="GLYCOSYLTRANSFERASE"/>
    <property type="match status" value="1"/>
</dbReference>
<dbReference type="Proteomes" id="UP000820669">
    <property type="component" value="Unassembled WGS sequence"/>
</dbReference>
<dbReference type="EMBL" id="JAAXLA010000008">
    <property type="protein sequence ID" value="NMH96975.1"/>
    <property type="molecule type" value="Genomic_DNA"/>
</dbReference>
<organism evidence="2 3">
    <name type="scientific">Pseudonocardia acidicola</name>
    <dbReference type="NCBI Taxonomy" id="2724939"/>
    <lineage>
        <taxon>Bacteria</taxon>
        <taxon>Bacillati</taxon>
        <taxon>Actinomycetota</taxon>
        <taxon>Actinomycetes</taxon>
        <taxon>Pseudonocardiales</taxon>
        <taxon>Pseudonocardiaceae</taxon>
        <taxon>Pseudonocardia</taxon>
    </lineage>
</organism>
<dbReference type="GO" id="GO:0016740">
    <property type="term" value="F:transferase activity"/>
    <property type="evidence" value="ECO:0007669"/>
    <property type="project" value="UniProtKB-KW"/>
</dbReference>
<proteinExistence type="predicted"/>
<accession>A0ABX1S791</accession>
<comment type="caution">
    <text evidence="2">The sequence shown here is derived from an EMBL/GenBank/DDBJ whole genome shotgun (WGS) entry which is preliminary data.</text>
</comment>
<evidence type="ECO:0000313" key="3">
    <source>
        <dbReference type="Proteomes" id="UP000820669"/>
    </source>
</evidence>
<dbReference type="PANTHER" id="PTHR21015">
    <property type="entry name" value="UDP-N-ACETYLGLUCOSAMINE--N-ACETYLMURAMYL-(PENTAPEPTIDE) PYROPHOSPHORYL-UNDECAPRENOL N-ACETYLGLUCOSAMINE TRANSFERASE 1"/>
    <property type="match status" value="1"/>
</dbReference>
<dbReference type="SUPFAM" id="SSF53756">
    <property type="entry name" value="UDP-Glycosyltransferase/glycogen phosphorylase"/>
    <property type="match status" value="1"/>
</dbReference>
<gene>
    <name evidence="2" type="ORF">HF526_06530</name>
</gene>
<dbReference type="RefSeq" id="WP_169380361.1">
    <property type="nucleotide sequence ID" value="NZ_JAAXLA010000008.1"/>
</dbReference>
<protein>
    <submittedName>
        <fullName evidence="2">UDP-N-acetylglucosamine--N-acetylmuramyl-(Pentapeptide) pyrophosphoryl-undecaprenol N-acetylglucosamine transferase</fullName>
    </submittedName>
</protein>
<feature type="domain" description="Glycosyl transferase family 28 C-terminal" evidence="1">
    <location>
        <begin position="236"/>
        <end position="288"/>
    </location>
</feature>
<name>A0ABX1S791_9PSEU</name>
<evidence type="ECO:0000313" key="2">
    <source>
        <dbReference type="EMBL" id="NMH96975.1"/>
    </source>
</evidence>
<dbReference type="InterPro" id="IPR007235">
    <property type="entry name" value="Glyco_trans_28_C"/>
</dbReference>
<dbReference type="Pfam" id="PF04101">
    <property type="entry name" value="Glyco_tran_28_C"/>
    <property type="match status" value="1"/>
</dbReference>
<dbReference type="Gene3D" id="3.40.50.2000">
    <property type="entry name" value="Glycogen Phosphorylase B"/>
    <property type="match status" value="1"/>
</dbReference>
<evidence type="ECO:0000259" key="1">
    <source>
        <dbReference type="Pfam" id="PF04101"/>
    </source>
</evidence>